<dbReference type="Proteomes" id="UP000027466">
    <property type="component" value="Unassembled WGS sequence"/>
</dbReference>
<dbReference type="STRING" id="60547.GCA_000751215_02944"/>
<accession>A0A069PFF8</accession>
<name>A0A069PFF8_9BURK</name>
<reference evidence="1 2" key="1">
    <citation type="submission" date="2014-03" db="EMBL/GenBank/DDBJ databases">
        <title>Draft Genome Sequences of Four Burkholderia Strains.</title>
        <authorList>
            <person name="Liu X.Y."/>
            <person name="Li C.X."/>
            <person name="Xu J.H."/>
        </authorList>
    </citation>
    <scope>NUCLEOTIDE SEQUENCE [LARGE SCALE GENOMIC DNA]</scope>
    <source>
        <strain evidence="1 2">DSM 50014</strain>
    </source>
</reference>
<proteinExistence type="predicted"/>
<organism evidence="1 2">
    <name type="scientific">Caballeronia glathei</name>
    <dbReference type="NCBI Taxonomy" id="60547"/>
    <lineage>
        <taxon>Bacteria</taxon>
        <taxon>Pseudomonadati</taxon>
        <taxon>Pseudomonadota</taxon>
        <taxon>Betaproteobacteria</taxon>
        <taxon>Burkholderiales</taxon>
        <taxon>Burkholderiaceae</taxon>
        <taxon>Caballeronia</taxon>
    </lineage>
</organism>
<sequence length="79" mass="8736">MAMTITSPMTHAADAIANNVQETICAEIKRVIHEHIDPVISEIADAKARELCRNVHVVMQRNMAMPGDMNVYVTFKAGN</sequence>
<keyword evidence="2" id="KW-1185">Reference proteome</keyword>
<gene>
    <name evidence="1" type="ORF">BG61_34260</name>
</gene>
<evidence type="ECO:0000313" key="1">
    <source>
        <dbReference type="EMBL" id="KDR39212.1"/>
    </source>
</evidence>
<comment type="caution">
    <text evidence="1">The sequence shown here is derived from an EMBL/GenBank/DDBJ whole genome shotgun (WGS) entry which is preliminary data.</text>
</comment>
<dbReference type="RefSeq" id="WP_035931431.1">
    <property type="nucleotide sequence ID" value="NZ_CADFFX010000020.1"/>
</dbReference>
<protein>
    <submittedName>
        <fullName evidence="1">Uncharacterized protein</fullName>
    </submittedName>
</protein>
<dbReference type="EMBL" id="JFHC01000064">
    <property type="protein sequence ID" value="KDR39212.1"/>
    <property type="molecule type" value="Genomic_DNA"/>
</dbReference>
<dbReference type="AlphaFoldDB" id="A0A069PFF8"/>
<evidence type="ECO:0000313" key="2">
    <source>
        <dbReference type="Proteomes" id="UP000027466"/>
    </source>
</evidence>